<dbReference type="GO" id="GO:0015937">
    <property type="term" value="P:coenzyme A biosynthetic process"/>
    <property type="evidence" value="ECO:0007669"/>
    <property type="project" value="TreeGrafter"/>
</dbReference>
<dbReference type="KEGG" id="pbs:Plabr_4361"/>
<evidence type="ECO:0000313" key="3">
    <source>
        <dbReference type="Proteomes" id="UP000006860"/>
    </source>
</evidence>
<evidence type="ECO:0000259" key="1">
    <source>
        <dbReference type="Pfam" id="PF02441"/>
    </source>
</evidence>
<evidence type="ECO:0000313" key="2">
    <source>
        <dbReference type="EMBL" id="ADY61934.1"/>
    </source>
</evidence>
<dbReference type="SUPFAM" id="SSF52507">
    <property type="entry name" value="Homo-oligomeric flavin-containing Cys decarboxylases, HFCD"/>
    <property type="match status" value="1"/>
</dbReference>
<dbReference type="PANTHER" id="PTHR14359:SF6">
    <property type="entry name" value="PHOSPHOPANTOTHENOYLCYSTEINE DECARBOXYLASE"/>
    <property type="match status" value="1"/>
</dbReference>
<feature type="domain" description="Flavoprotein" evidence="1">
    <location>
        <begin position="5"/>
        <end position="174"/>
    </location>
</feature>
<gene>
    <name evidence="2" type="ordered locus">Plabr_4361</name>
</gene>
<dbReference type="OrthoDB" id="9802554at2"/>
<name>F0SKF3_RUBBR</name>
<dbReference type="GO" id="GO:0004632">
    <property type="term" value="F:phosphopantothenate--cysteine ligase activity"/>
    <property type="evidence" value="ECO:0007669"/>
    <property type="project" value="UniProtKB-EC"/>
</dbReference>
<keyword evidence="2" id="KW-0456">Lyase</keyword>
<dbReference type="PANTHER" id="PTHR14359">
    <property type="entry name" value="HOMO-OLIGOMERIC FLAVIN CONTAINING CYS DECARBOXYLASE FAMILY"/>
    <property type="match status" value="1"/>
</dbReference>
<protein>
    <submittedName>
        <fullName evidence="2">Phosphopantothenate--cysteine ligase</fullName>
        <ecNumber evidence="2">4.1.1.36</ecNumber>
        <ecNumber evidence="2">6.3.2.5</ecNumber>
    </submittedName>
</protein>
<dbReference type="GO" id="GO:0010181">
    <property type="term" value="F:FMN binding"/>
    <property type="evidence" value="ECO:0007669"/>
    <property type="project" value="TreeGrafter"/>
</dbReference>
<dbReference type="RefSeq" id="WP_013630639.1">
    <property type="nucleotide sequence ID" value="NC_015174.1"/>
</dbReference>
<keyword evidence="2" id="KW-0436">Ligase</keyword>
<reference evidence="3" key="1">
    <citation type="submission" date="2011-02" db="EMBL/GenBank/DDBJ databases">
        <title>The complete genome of Planctomyces brasiliensis DSM 5305.</title>
        <authorList>
            <person name="Lucas S."/>
            <person name="Copeland A."/>
            <person name="Lapidus A."/>
            <person name="Bruce D."/>
            <person name="Goodwin L."/>
            <person name="Pitluck S."/>
            <person name="Kyrpides N."/>
            <person name="Mavromatis K."/>
            <person name="Pagani I."/>
            <person name="Ivanova N."/>
            <person name="Ovchinnikova G."/>
            <person name="Lu M."/>
            <person name="Detter J.C."/>
            <person name="Han C."/>
            <person name="Land M."/>
            <person name="Hauser L."/>
            <person name="Markowitz V."/>
            <person name="Cheng J.-F."/>
            <person name="Hugenholtz P."/>
            <person name="Woyke T."/>
            <person name="Wu D."/>
            <person name="Tindall B."/>
            <person name="Pomrenke H.G."/>
            <person name="Brambilla E."/>
            <person name="Klenk H.-P."/>
            <person name="Eisen J.A."/>
        </authorList>
    </citation>
    <scope>NUCLEOTIDE SEQUENCE [LARGE SCALE GENOMIC DNA]</scope>
    <source>
        <strain evidence="3">ATCC 49424 / DSM 5305 / JCM 21570 / NBRC 103401 / IFAM 1448</strain>
    </source>
</reference>
<dbReference type="Proteomes" id="UP000006860">
    <property type="component" value="Chromosome"/>
</dbReference>
<dbReference type="STRING" id="756272.Plabr_4361"/>
<keyword evidence="3" id="KW-1185">Reference proteome</keyword>
<dbReference type="EMBL" id="CP002546">
    <property type="protein sequence ID" value="ADY61934.1"/>
    <property type="molecule type" value="Genomic_DNA"/>
</dbReference>
<organism evidence="2 3">
    <name type="scientific">Rubinisphaera brasiliensis (strain ATCC 49424 / DSM 5305 / JCM 21570 / IAM 15109 / NBRC 103401 / IFAM 1448)</name>
    <name type="common">Planctomyces brasiliensis</name>
    <dbReference type="NCBI Taxonomy" id="756272"/>
    <lineage>
        <taxon>Bacteria</taxon>
        <taxon>Pseudomonadati</taxon>
        <taxon>Planctomycetota</taxon>
        <taxon>Planctomycetia</taxon>
        <taxon>Planctomycetales</taxon>
        <taxon>Planctomycetaceae</taxon>
        <taxon>Rubinisphaera</taxon>
    </lineage>
</organism>
<dbReference type="Gene3D" id="3.40.50.1950">
    <property type="entry name" value="Flavin prenyltransferase-like"/>
    <property type="match status" value="1"/>
</dbReference>
<accession>F0SKF3</accession>
<dbReference type="EC" id="4.1.1.36" evidence="2"/>
<sequence>MSAGEILVGVAGGVAAYKTADLVSRLAKKDYAISVVMTASAKNFIGRATFEALSTRPVYDDLFAPREHFLGEHIGLARRADVFVIAPATANVIGKIAHGIADDLLTTLAMAATCPVLLAPAMNVEMWSKPAVQRNIEQLKTDGYHILAPGEGWLSCRVSGPGRMAEPADIEPAVIAALHGPQND</sequence>
<dbReference type="InterPro" id="IPR036551">
    <property type="entry name" value="Flavin_trans-like"/>
</dbReference>
<dbReference type="EC" id="6.3.2.5" evidence="2"/>
<dbReference type="HOGENOM" id="CLU_033319_2_0_0"/>
<dbReference type="GO" id="GO:0004633">
    <property type="term" value="F:phosphopantothenoylcysteine decarboxylase activity"/>
    <property type="evidence" value="ECO:0007669"/>
    <property type="project" value="UniProtKB-EC"/>
</dbReference>
<dbReference type="eggNOG" id="COG0452">
    <property type="taxonomic scope" value="Bacteria"/>
</dbReference>
<dbReference type="AlphaFoldDB" id="F0SKF3"/>
<proteinExistence type="predicted"/>
<dbReference type="GO" id="GO:0071513">
    <property type="term" value="C:phosphopantothenoylcysteine decarboxylase complex"/>
    <property type="evidence" value="ECO:0007669"/>
    <property type="project" value="TreeGrafter"/>
</dbReference>
<dbReference type="InterPro" id="IPR003382">
    <property type="entry name" value="Flavoprotein"/>
</dbReference>
<dbReference type="Pfam" id="PF02441">
    <property type="entry name" value="Flavoprotein"/>
    <property type="match status" value="1"/>
</dbReference>